<feature type="region of interest" description="Disordered" evidence="1">
    <location>
        <begin position="71"/>
        <end position="105"/>
    </location>
</feature>
<reference evidence="2" key="1">
    <citation type="submission" date="2021-06" db="EMBL/GenBank/DDBJ databases">
        <title>Genome Sequence of Mortierella hyaline Strain SCG-10, a Cold-Adapted, Nitrate-Reducing Fungus Isolated from Soil in Minnesota, USA.</title>
        <authorList>
            <person name="Aldossari N."/>
        </authorList>
    </citation>
    <scope>NUCLEOTIDE SEQUENCE</scope>
    <source>
        <strain evidence="2">SCG-10</strain>
    </source>
</reference>
<feature type="compositionally biased region" description="Low complexity" evidence="1">
    <location>
        <begin position="84"/>
        <end position="99"/>
    </location>
</feature>
<evidence type="ECO:0000313" key="2">
    <source>
        <dbReference type="EMBL" id="KAG9061682.1"/>
    </source>
</evidence>
<dbReference type="Proteomes" id="UP000707451">
    <property type="component" value="Unassembled WGS sequence"/>
</dbReference>
<evidence type="ECO:0000313" key="3">
    <source>
        <dbReference type="Proteomes" id="UP000707451"/>
    </source>
</evidence>
<gene>
    <name evidence="2" type="ORF">KI688_007263</name>
</gene>
<sequence length="567" mass="62119">MHTTNITTTTVLSCSDRIRAAEHRFTALTQNIAHFSPLKTQLDRHNLTIERIESDIKKKTAHLQACQDKLKSISKRPQTSGQGSHVSLHNHASVSSSSSEGDHPSEAGIVAAQHQATKEALEALNGQLLAAKILHIGLTRQVAQYFESRGELQTLLEEIFSGSTPEHPSEDALERELEQFTADITKVKADFERHRAAKNEFKEIRRYVDIWNDSIEKQIATNPKDASKPLKKLVPFFSGPKPPSYTKVADAHMVTARGLVPTLEDIGMLSDIKMDTANDTSNELIIYTAKFKDAYNSLSHTLEVLHKKSRLLKKKKNQCIEKLFSERCRIFSVELQAHYRSIGESLAGGSGSIAGESSIVDGSGAGAGVLSSSPGATTTLSSGRLVMHRHHVEGNMDAYSSEGSSHGGYHSQELLLDTEELPSYFQHQQSTPHSQLHRRTGSLGSPAHSSSASSSISLNSPYPGVTVGATILDSPPDYVRDESAAVVTNTTYTAMDMGGPVAIAADEEEDALFRAYRQRYDTRERQNSDPRSRPMTTTTTRSRAGTGSLDTPPGYDETRYHTVVDPV</sequence>
<protein>
    <submittedName>
        <fullName evidence="2">Uncharacterized protein</fullName>
    </submittedName>
</protein>
<feature type="compositionally biased region" description="Basic and acidic residues" evidence="1">
    <location>
        <begin position="519"/>
        <end position="532"/>
    </location>
</feature>
<feature type="region of interest" description="Disordered" evidence="1">
    <location>
        <begin position="426"/>
        <end position="460"/>
    </location>
</feature>
<comment type="caution">
    <text evidence="2">The sequence shown here is derived from an EMBL/GenBank/DDBJ whole genome shotgun (WGS) entry which is preliminary data.</text>
</comment>
<proteinExistence type="predicted"/>
<feature type="compositionally biased region" description="Low complexity" evidence="1">
    <location>
        <begin position="533"/>
        <end position="548"/>
    </location>
</feature>
<organism evidence="2 3">
    <name type="scientific">Linnemannia hyalina</name>
    <dbReference type="NCBI Taxonomy" id="64524"/>
    <lineage>
        <taxon>Eukaryota</taxon>
        <taxon>Fungi</taxon>
        <taxon>Fungi incertae sedis</taxon>
        <taxon>Mucoromycota</taxon>
        <taxon>Mortierellomycotina</taxon>
        <taxon>Mortierellomycetes</taxon>
        <taxon>Mortierellales</taxon>
        <taxon>Mortierellaceae</taxon>
        <taxon>Linnemannia</taxon>
    </lineage>
</organism>
<keyword evidence="3" id="KW-1185">Reference proteome</keyword>
<evidence type="ECO:0000256" key="1">
    <source>
        <dbReference type="SAM" id="MobiDB-lite"/>
    </source>
</evidence>
<dbReference type="AlphaFoldDB" id="A0A9P7XIT4"/>
<feature type="region of interest" description="Disordered" evidence="1">
    <location>
        <begin position="519"/>
        <end position="558"/>
    </location>
</feature>
<feature type="compositionally biased region" description="Low complexity" evidence="1">
    <location>
        <begin position="441"/>
        <end position="460"/>
    </location>
</feature>
<name>A0A9P7XIT4_9FUNG</name>
<dbReference type="OrthoDB" id="2562743at2759"/>
<accession>A0A9P7XIT4</accession>
<dbReference type="EMBL" id="JAHRHY010000023">
    <property type="protein sequence ID" value="KAG9061682.1"/>
    <property type="molecule type" value="Genomic_DNA"/>
</dbReference>